<organism evidence="1 2">
    <name type="scientific">Cognaticolwellia beringensis</name>
    <dbReference type="NCBI Taxonomy" id="1967665"/>
    <lineage>
        <taxon>Bacteria</taxon>
        <taxon>Pseudomonadati</taxon>
        <taxon>Pseudomonadota</taxon>
        <taxon>Gammaproteobacteria</taxon>
        <taxon>Alteromonadales</taxon>
        <taxon>Colwelliaceae</taxon>
        <taxon>Cognaticolwellia</taxon>
    </lineage>
</organism>
<dbReference type="Proteomes" id="UP000202259">
    <property type="component" value="Chromosome"/>
</dbReference>
<sequence>MVTQSLLWQSEQQSSDFAELCNALYERELMTLARNEYSSLAGLQSRIKSLPHYVKRTAFALLNAQTPLELDIQNASWSAKQVNTQPSISQLSAYDDNVISWYRSQALVHGLVVPIALNSHIVLDSIDRIDIEKQRFRTNVHGWFSLTDNNTLDGTSKLAKREVMSEVNRHSVNLLKPTKKIMTAACAGHCWKNSRKSQPVMPSLRELLLSCTINWRNFKQPRVNLPDN</sequence>
<proteinExistence type="predicted"/>
<name>A0A222GDT2_9GAMM</name>
<dbReference type="KEGG" id="cber:B5D82_03040"/>
<dbReference type="EMBL" id="CP020465">
    <property type="protein sequence ID" value="ASP49852.1"/>
    <property type="molecule type" value="Genomic_DNA"/>
</dbReference>
<dbReference type="AlphaFoldDB" id="A0A222GDT2"/>
<protein>
    <submittedName>
        <fullName evidence="1">Uncharacterized protein</fullName>
    </submittedName>
</protein>
<keyword evidence="2" id="KW-1185">Reference proteome</keyword>
<evidence type="ECO:0000313" key="1">
    <source>
        <dbReference type="EMBL" id="ASP49852.1"/>
    </source>
</evidence>
<dbReference type="OrthoDB" id="6321522at2"/>
<gene>
    <name evidence="1" type="ORF">B5D82_03040</name>
</gene>
<accession>A0A222GDT2</accession>
<evidence type="ECO:0000313" key="2">
    <source>
        <dbReference type="Proteomes" id="UP000202259"/>
    </source>
</evidence>
<reference evidence="1 2" key="1">
    <citation type="submission" date="2017-08" db="EMBL/GenBank/DDBJ databases">
        <title>Complete genome of Colwellia sp. NB097-1, a psychrophile bacterium ioslated from Bering Sea.</title>
        <authorList>
            <person name="Chen X."/>
        </authorList>
    </citation>
    <scope>NUCLEOTIDE SEQUENCE [LARGE SCALE GENOMIC DNA]</scope>
    <source>
        <strain evidence="1 2">NB097-1</strain>
    </source>
</reference>